<comment type="caution">
    <text evidence="8">The sequence shown here is derived from an EMBL/GenBank/DDBJ whole genome shotgun (WGS) entry which is preliminary data.</text>
</comment>
<gene>
    <name evidence="8" type="ORF">P875_00095403</name>
</gene>
<dbReference type="InterPro" id="IPR003819">
    <property type="entry name" value="TauD/TfdA-like"/>
</dbReference>
<dbReference type="InterPro" id="IPR042098">
    <property type="entry name" value="TauD-like_sf"/>
</dbReference>
<keyword evidence="6" id="KW-0408">Iron</keyword>
<dbReference type="GO" id="GO:0016706">
    <property type="term" value="F:2-oxoglutarate-dependent dioxygenase activity"/>
    <property type="evidence" value="ECO:0007669"/>
    <property type="project" value="TreeGrafter"/>
</dbReference>
<keyword evidence="4 8" id="KW-0223">Dioxygenase</keyword>
<dbReference type="Gene3D" id="3.60.130.10">
    <property type="entry name" value="Clavaminate synthase-like"/>
    <property type="match status" value="1"/>
</dbReference>
<dbReference type="SUPFAM" id="SSF51197">
    <property type="entry name" value="Clavaminate synthase-like"/>
    <property type="match status" value="1"/>
</dbReference>
<evidence type="ECO:0000256" key="3">
    <source>
        <dbReference type="ARBA" id="ARBA00022723"/>
    </source>
</evidence>
<dbReference type="GO" id="GO:0046872">
    <property type="term" value="F:metal ion binding"/>
    <property type="evidence" value="ECO:0007669"/>
    <property type="project" value="UniProtKB-KW"/>
</dbReference>
<dbReference type="Proteomes" id="UP000033540">
    <property type="component" value="Unassembled WGS sequence"/>
</dbReference>
<evidence type="ECO:0000256" key="2">
    <source>
        <dbReference type="ARBA" id="ARBA00005896"/>
    </source>
</evidence>
<dbReference type="GO" id="GO:0005737">
    <property type="term" value="C:cytoplasm"/>
    <property type="evidence" value="ECO:0007669"/>
    <property type="project" value="TreeGrafter"/>
</dbReference>
<evidence type="ECO:0000256" key="6">
    <source>
        <dbReference type="ARBA" id="ARBA00023004"/>
    </source>
</evidence>
<dbReference type="Pfam" id="PF02668">
    <property type="entry name" value="TauD"/>
    <property type="match status" value="1"/>
</dbReference>
<accession>A0A0F0I6T4</accession>
<feature type="domain" description="TauD/TfdA-like" evidence="7">
    <location>
        <begin position="2"/>
        <end position="41"/>
    </location>
</feature>
<dbReference type="InterPro" id="IPR051323">
    <property type="entry name" value="AtsK-like"/>
</dbReference>
<sequence length="82" mass="9092">MEEHPDVGDDTAWVSQYSLYDALSDAYKKLLDGLHAVHTSRPQCPPHTLIQQGKTTLTQTLYGVTRCGKLFILPNYCLAGAK</sequence>
<evidence type="ECO:0000256" key="5">
    <source>
        <dbReference type="ARBA" id="ARBA00023002"/>
    </source>
</evidence>
<comment type="cofactor">
    <cofactor evidence="1">
        <name>Fe(2+)</name>
        <dbReference type="ChEBI" id="CHEBI:29033"/>
    </cofactor>
</comment>
<dbReference type="AlphaFoldDB" id="A0A0F0I6T4"/>
<dbReference type="OrthoDB" id="10257314at2759"/>
<name>A0A0F0I6T4_ASPPU</name>
<evidence type="ECO:0000313" key="9">
    <source>
        <dbReference type="Proteomes" id="UP000033540"/>
    </source>
</evidence>
<dbReference type="STRING" id="1403190.A0A0F0I6T4"/>
<proteinExistence type="inferred from homology"/>
<comment type="similarity">
    <text evidence="2">Belongs to the TfdA dioxygenase family.</text>
</comment>
<keyword evidence="3" id="KW-0479">Metal-binding</keyword>
<evidence type="ECO:0000313" key="8">
    <source>
        <dbReference type="EMBL" id="KJK62372.1"/>
    </source>
</evidence>
<dbReference type="PANTHER" id="PTHR30468:SF31">
    <property type="entry name" value="ALPHA-KETOGLUTARATE-DEPENDENT SULFONATE DIOXYGENASE-RELATED"/>
    <property type="match status" value="1"/>
</dbReference>
<protein>
    <submittedName>
        <fullName evidence="8">Taurine catabolism dioxygenase TauD TfdA family protein</fullName>
    </submittedName>
</protein>
<evidence type="ECO:0000256" key="4">
    <source>
        <dbReference type="ARBA" id="ARBA00022964"/>
    </source>
</evidence>
<reference evidence="8 9" key="1">
    <citation type="submission" date="2015-02" db="EMBL/GenBank/DDBJ databases">
        <title>Draft genome sequence of Aspergillus parasiticus SU-1.</title>
        <authorList>
            <person name="Yu J."/>
            <person name="Fedorova N."/>
            <person name="Yin Y."/>
            <person name="Losada L."/>
            <person name="Zafar N."/>
            <person name="Taujale R."/>
            <person name="Ehrlich K.C."/>
            <person name="Bhatnagar D."/>
            <person name="Cleveland T.E."/>
            <person name="Bennett J.W."/>
            <person name="Nierman W.C."/>
        </authorList>
    </citation>
    <scope>NUCLEOTIDE SEQUENCE [LARGE SCALE GENOMIC DNA]</scope>
    <source>
        <strain evidence="9">ATCC 56775 / NRRL 5862 / SRRC 143 / SU-1</strain>
    </source>
</reference>
<organism evidence="8 9">
    <name type="scientific">Aspergillus parasiticus (strain ATCC 56775 / NRRL 5862 / SRRC 143 / SU-1)</name>
    <dbReference type="NCBI Taxonomy" id="1403190"/>
    <lineage>
        <taxon>Eukaryota</taxon>
        <taxon>Fungi</taxon>
        <taxon>Dikarya</taxon>
        <taxon>Ascomycota</taxon>
        <taxon>Pezizomycotina</taxon>
        <taxon>Eurotiomycetes</taxon>
        <taxon>Eurotiomycetidae</taxon>
        <taxon>Eurotiales</taxon>
        <taxon>Aspergillaceae</taxon>
        <taxon>Aspergillus</taxon>
        <taxon>Aspergillus subgen. Circumdati</taxon>
    </lineage>
</organism>
<evidence type="ECO:0000259" key="7">
    <source>
        <dbReference type="Pfam" id="PF02668"/>
    </source>
</evidence>
<evidence type="ECO:0000256" key="1">
    <source>
        <dbReference type="ARBA" id="ARBA00001954"/>
    </source>
</evidence>
<dbReference type="EMBL" id="JZEE01000622">
    <property type="protein sequence ID" value="KJK62372.1"/>
    <property type="molecule type" value="Genomic_DNA"/>
</dbReference>
<dbReference type="PANTHER" id="PTHR30468">
    <property type="entry name" value="ALPHA-KETOGLUTARATE-DEPENDENT SULFONATE DIOXYGENASE"/>
    <property type="match status" value="1"/>
</dbReference>
<keyword evidence="5" id="KW-0560">Oxidoreductase</keyword>